<dbReference type="Gene3D" id="3.40.50.620">
    <property type="entry name" value="HUPs"/>
    <property type="match status" value="1"/>
</dbReference>
<evidence type="ECO:0000256" key="1">
    <source>
        <dbReference type="ARBA" id="ARBA00001946"/>
    </source>
</evidence>
<dbReference type="GO" id="GO:0000309">
    <property type="term" value="F:nicotinamide-nucleotide adenylyltransferase activity"/>
    <property type="evidence" value="ECO:0007669"/>
    <property type="project" value="UniProtKB-EC"/>
</dbReference>
<keyword evidence="4 12" id="KW-0662">Pyridine nucleotide biosynthesis</keyword>
<evidence type="ECO:0000313" key="14">
    <source>
        <dbReference type="EMBL" id="EYC01811.1"/>
    </source>
</evidence>
<evidence type="ECO:0000256" key="2">
    <source>
        <dbReference type="ARBA" id="ARBA00004173"/>
    </source>
</evidence>
<dbReference type="STRING" id="53326.A0A016TGH5"/>
<dbReference type="InterPro" id="IPR051182">
    <property type="entry name" value="Euk_NMN_adenylyltrnsfrase"/>
</dbReference>
<dbReference type="Pfam" id="PF01467">
    <property type="entry name" value="CTP_transf_like"/>
    <property type="match status" value="1"/>
</dbReference>
<dbReference type="SUPFAM" id="SSF52374">
    <property type="entry name" value="Nucleotidylyl transferase"/>
    <property type="match status" value="1"/>
</dbReference>
<keyword evidence="9 12" id="KW-0520">NAD</keyword>
<dbReference type="NCBIfam" id="TIGR00482">
    <property type="entry name" value="nicotinate (nicotinamide) nucleotide adenylyltransferase"/>
    <property type="match status" value="1"/>
</dbReference>
<accession>A0A016TGH5</accession>
<comment type="pathway">
    <text evidence="12">Cofactor biosynthesis; NAD(+) biosynthesis; NAD(+) from nicotinamide D-ribonucleotide: step 1/1.</text>
</comment>
<dbReference type="PANTHER" id="PTHR12039:SF0">
    <property type="entry name" value="NICOTINAMIDE-NUCLEOTIDE ADENYLYLTRANSFERASE"/>
    <property type="match status" value="1"/>
</dbReference>
<gene>
    <name evidence="14" type="primary">Acey_s0104.g3614</name>
    <name evidence="14" type="ORF">Y032_0104g3614</name>
</gene>
<evidence type="ECO:0000313" key="15">
    <source>
        <dbReference type="Proteomes" id="UP000024635"/>
    </source>
</evidence>
<comment type="caution">
    <text evidence="14">The sequence shown here is derived from an EMBL/GenBank/DDBJ whole genome shotgun (WGS) entry which is preliminary data.</text>
</comment>
<dbReference type="OrthoDB" id="422187at2759"/>
<keyword evidence="15" id="KW-1185">Reference proteome</keyword>
<reference evidence="15" key="1">
    <citation type="journal article" date="2015" name="Nat. Genet.">
        <title>The genome and transcriptome of the zoonotic hookworm Ancylostoma ceylanicum identify infection-specific gene families.</title>
        <authorList>
            <person name="Schwarz E.M."/>
            <person name="Hu Y."/>
            <person name="Antoshechkin I."/>
            <person name="Miller M.M."/>
            <person name="Sternberg P.W."/>
            <person name="Aroian R.V."/>
        </authorList>
    </citation>
    <scope>NUCLEOTIDE SEQUENCE</scope>
    <source>
        <strain evidence="15">HY135</strain>
    </source>
</reference>
<dbReference type="GO" id="GO:0009435">
    <property type="term" value="P:NAD+ biosynthetic process"/>
    <property type="evidence" value="ECO:0007669"/>
    <property type="project" value="UniProtKB-UniPathway"/>
</dbReference>
<sequence length="252" mass="28392">MIGHFRRFIHSMWRWEGSQRVVLLACGSFNPPTIMHMRMMEVARDYLEKQLNCTVLEGLLSPVADSFNKPNLASAQHRLAMVEAATSHSSWLRADGWECRQKTWSRTLSVLQHHHKLAEERLQKDVRLALVVGGDVVDSFTRILPNGENLWHPNDVRDIITKFGLIVIKREGADPVGTLKSMSNLSDVIDQVLILTDDVCPCSVSSTNIRNAIAAKKSIMYSTPFAVVEYIRRAGLYTSSAPSNHHFTLPSK</sequence>
<evidence type="ECO:0000256" key="10">
    <source>
        <dbReference type="ARBA" id="ARBA00023128"/>
    </source>
</evidence>
<dbReference type="UniPathway" id="UPA00253">
    <property type="reaction ID" value="UER00600"/>
</dbReference>
<evidence type="ECO:0000259" key="13">
    <source>
        <dbReference type="Pfam" id="PF01467"/>
    </source>
</evidence>
<comment type="subcellular location">
    <subcellularLocation>
        <location evidence="2">Mitochondrion</location>
    </subcellularLocation>
</comment>
<evidence type="ECO:0000256" key="6">
    <source>
        <dbReference type="ARBA" id="ARBA00022695"/>
    </source>
</evidence>
<keyword evidence="10" id="KW-0496">Mitochondrion</keyword>
<dbReference type="Proteomes" id="UP000024635">
    <property type="component" value="Unassembled WGS sequence"/>
</dbReference>
<comment type="cofactor">
    <cofactor evidence="1">
        <name>Mg(2+)</name>
        <dbReference type="ChEBI" id="CHEBI:18420"/>
    </cofactor>
</comment>
<evidence type="ECO:0000256" key="8">
    <source>
        <dbReference type="ARBA" id="ARBA00022840"/>
    </source>
</evidence>
<evidence type="ECO:0000256" key="11">
    <source>
        <dbReference type="ARBA" id="ARBA00093425"/>
    </source>
</evidence>
<dbReference type="EC" id="2.7.7.1" evidence="12"/>
<keyword evidence="7 12" id="KW-0547">Nucleotide-binding</keyword>
<organism evidence="14 15">
    <name type="scientific">Ancylostoma ceylanicum</name>
    <dbReference type="NCBI Taxonomy" id="53326"/>
    <lineage>
        <taxon>Eukaryota</taxon>
        <taxon>Metazoa</taxon>
        <taxon>Ecdysozoa</taxon>
        <taxon>Nematoda</taxon>
        <taxon>Chromadorea</taxon>
        <taxon>Rhabditida</taxon>
        <taxon>Rhabditina</taxon>
        <taxon>Rhabditomorpha</taxon>
        <taxon>Strongyloidea</taxon>
        <taxon>Ancylostomatidae</taxon>
        <taxon>Ancylostomatinae</taxon>
        <taxon>Ancylostoma</taxon>
    </lineage>
</organism>
<dbReference type="GO" id="GO:0004515">
    <property type="term" value="F:nicotinate-nucleotide adenylyltransferase activity"/>
    <property type="evidence" value="ECO:0007669"/>
    <property type="project" value="UniProtKB-EC"/>
</dbReference>
<evidence type="ECO:0000256" key="12">
    <source>
        <dbReference type="RuleBase" id="RU362021"/>
    </source>
</evidence>
<dbReference type="AlphaFoldDB" id="A0A016TGH5"/>
<comment type="similarity">
    <text evidence="12">Belongs to the eukaryotic NMN adenylyltransferase family.</text>
</comment>
<dbReference type="InterPro" id="IPR014729">
    <property type="entry name" value="Rossmann-like_a/b/a_fold"/>
</dbReference>
<evidence type="ECO:0000256" key="3">
    <source>
        <dbReference type="ARBA" id="ARBA00011881"/>
    </source>
</evidence>
<evidence type="ECO:0000256" key="7">
    <source>
        <dbReference type="ARBA" id="ARBA00022741"/>
    </source>
</evidence>
<feature type="domain" description="Cytidyltransferase-like" evidence="13">
    <location>
        <begin position="24"/>
        <end position="211"/>
    </location>
</feature>
<evidence type="ECO:0000256" key="5">
    <source>
        <dbReference type="ARBA" id="ARBA00022679"/>
    </source>
</evidence>
<comment type="subunit">
    <text evidence="3">Homotetramer.</text>
</comment>
<keyword evidence="8 12" id="KW-0067">ATP-binding</keyword>
<comment type="catalytic activity">
    <reaction evidence="12">
        <text>beta-nicotinamide D-ribonucleotide + ATP + H(+) = diphosphate + NAD(+)</text>
        <dbReference type="Rhea" id="RHEA:21360"/>
        <dbReference type="ChEBI" id="CHEBI:14649"/>
        <dbReference type="ChEBI" id="CHEBI:15378"/>
        <dbReference type="ChEBI" id="CHEBI:30616"/>
        <dbReference type="ChEBI" id="CHEBI:33019"/>
        <dbReference type="ChEBI" id="CHEBI:57540"/>
        <dbReference type="EC" id="2.7.7.1"/>
    </reaction>
</comment>
<dbReference type="EMBL" id="JARK01001440">
    <property type="protein sequence ID" value="EYC01811.1"/>
    <property type="molecule type" value="Genomic_DNA"/>
</dbReference>
<name>A0A016TGH5_9BILA</name>
<keyword evidence="5 12" id="KW-0808">Transferase</keyword>
<evidence type="ECO:0000256" key="9">
    <source>
        <dbReference type="ARBA" id="ARBA00023027"/>
    </source>
</evidence>
<evidence type="ECO:0000256" key="4">
    <source>
        <dbReference type="ARBA" id="ARBA00022642"/>
    </source>
</evidence>
<comment type="catalytic activity">
    <reaction evidence="12">
        <text>nicotinate beta-D-ribonucleotide + ATP + H(+) = deamido-NAD(+) + diphosphate</text>
        <dbReference type="Rhea" id="RHEA:22860"/>
        <dbReference type="ChEBI" id="CHEBI:15378"/>
        <dbReference type="ChEBI" id="CHEBI:30616"/>
        <dbReference type="ChEBI" id="CHEBI:33019"/>
        <dbReference type="ChEBI" id="CHEBI:57502"/>
        <dbReference type="ChEBI" id="CHEBI:58437"/>
        <dbReference type="EC" id="2.7.7.18"/>
    </reaction>
</comment>
<dbReference type="PANTHER" id="PTHR12039">
    <property type="entry name" value="NICOTINAMIDE MONONUCLEOTIDE ADENYLYLTRANSFERASE"/>
    <property type="match status" value="1"/>
</dbReference>
<dbReference type="GO" id="GO:0005524">
    <property type="term" value="F:ATP binding"/>
    <property type="evidence" value="ECO:0007669"/>
    <property type="project" value="UniProtKB-KW"/>
</dbReference>
<dbReference type="EC" id="2.7.7.18" evidence="12"/>
<keyword evidence="6 12" id="KW-0548">Nucleotidyltransferase</keyword>
<dbReference type="InterPro" id="IPR005248">
    <property type="entry name" value="NadD/NMNAT"/>
</dbReference>
<proteinExistence type="inferred from homology"/>
<dbReference type="GO" id="GO:0005759">
    <property type="term" value="C:mitochondrial matrix"/>
    <property type="evidence" value="ECO:0007669"/>
    <property type="project" value="UniProtKB-ARBA"/>
</dbReference>
<dbReference type="FunFam" id="3.40.50.620:FF:000221">
    <property type="entry name" value="Nicotinamide/nicotinic acid mononucleotide adenylyltransferase 3"/>
    <property type="match status" value="1"/>
</dbReference>
<protein>
    <recommendedName>
        <fullName evidence="12">Nicotinamide-nucleotide adenylyltransferase</fullName>
        <ecNumber evidence="12">2.7.7.1</ecNumber>
        <ecNumber evidence="12">2.7.7.18</ecNumber>
    </recommendedName>
</protein>
<comment type="function">
    <text evidence="11">Catalyzes the formation of NAD(+) from nicotinamide mononucleotide (NMN) and ATP. Can also use the deamidated form; nicotinic acid mononucleotide (NaMN) as substrate with the same efficiency. Can use triazofurin monophosphate (TrMP) as substrate. Can also use GTP and ITP as nucleotide donors. Also catalyzes the reverse reaction, i.e. the pyrophosphorolytic cleavage of NAD(+). For the pyrophosphorolytic activity, can use NAD(+), NADH, NaAD, nicotinic acid adenine dinucleotide phosphate (NHD), nicotinamide guanine dinucleotide (NGD) as substrates. Fails to cleave phosphorylated dinucleotides NADP(+), NADPH and NaADP(+). Protects against axonal degeneration following injury. May be involved in the maintenance of axonal integrity. Also functions as a stress-response chaperone protein that prevents toxic aggregation of proteins; this function may be independent of its NAD(+) synthesis activity.</text>
</comment>
<dbReference type="InterPro" id="IPR004821">
    <property type="entry name" value="Cyt_trans-like"/>
</dbReference>